<organism evidence="4">
    <name type="scientific">Plutella xylostella</name>
    <name type="common">Diamondback moth</name>
    <name type="synonym">Plutella maculipennis</name>
    <dbReference type="NCBI Taxonomy" id="51655"/>
    <lineage>
        <taxon>Eukaryota</taxon>
        <taxon>Metazoa</taxon>
        <taxon>Ecdysozoa</taxon>
        <taxon>Arthropoda</taxon>
        <taxon>Hexapoda</taxon>
        <taxon>Insecta</taxon>
        <taxon>Pterygota</taxon>
        <taxon>Neoptera</taxon>
        <taxon>Endopterygota</taxon>
        <taxon>Lepidoptera</taxon>
        <taxon>Glossata</taxon>
        <taxon>Ditrysia</taxon>
        <taxon>Yponomeutoidea</taxon>
        <taxon>Plutellidae</taxon>
        <taxon>Plutella</taxon>
    </lineage>
</organism>
<dbReference type="InterPro" id="IPR036291">
    <property type="entry name" value="NAD(P)-bd_dom_sf"/>
</dbReference>
<evidence type="ECO:0000256" key="2">
    <source>
        <dbReference type="RuleBase" id="RU000363"/>
    </source>
</evidence>
<evidence type="ECO:0000256" key="1">
    <source>
        <dbReference type="ARBA" id="ARBA00023002"/>
    </source>
</evidence>
<keyword evidence="3" id="KW-0732">Signal</keyword>
<comment type="similarity">
    <text evidence="2">Belongs to the short-chain dehydrogenases/reductases (SDR) family.</text>
</comment>
<dbReference type="SUPFAM" id="SSF51735">
    <property type="entry name" value="NAD(P)-binding Rossmann-fold domains"/>
    <property type="match status" value="1"/>
</dbReference>
<dbReference type="PANTHER" id="PTHR43157:SF31">
    <property type="entry name" value="PHOSPHATIDYLINOSITOL-GLYCAN BIOSYNTHESIS CLASS F PROTEIN"/>
    <property type="match status" value="1"/>
</dbReference>
<feature type="chain" id="PRO_5010250119" evidence="3">
    <location>
        <begin position="25"/>
        <end position="311"/>
    </location>
</feature>
<dbReference type="CDD" id="cd05327">
    <property type="entry name" value="retinol-DH_like_SDR_c_like"/>
    <property type="match status" value="1"/>
</dbReference>
<proteinExistence type="inferred from homology"/>
<dbReference type="EMBL" id="GEYN01000196">
    <property type="protein sequence ID" value="JAV44793.1"/>
    <property type="molecule type" value="Transcribed_RNA"/>
</dbReference>
<dbReference type="Gene3D" id="3.40.50.720">
    <property type="entry name" value="NAD(P)-binding Rossmann-like Domain"/>
    <property type="match status" value="1"/>
</dbReference>
<dbReference type="InterPro" id="IPR002347">
    <property type="entry name" value="SDR_fam"/>
</dbReference>
<protein>
    <submittedName>
        <fullName evidence="4">Alcohol dehydrogenase-19</fullName>
    </submittedName>
</protein>
<dbReference type="Pfam" id="PF00106">
    <property type="entry name" value="adh_short"/>
    <property type="match status" value="2"/>
</dbReference>
<dbReference type="PRINTS" id="PR00080">
    <property type="entry name" value="SDRFAMILY"/>
</dbReference>
<keyword evidence="1" id="KW-0560">Oxidoreductase</keyword>
<dbReference type="AlphaFoldDB" id="A0A1Q3G5G7"/>
<dbReference type="PANTHER" id="PTHR43157">
    <property type="entry name" value="PHOSPHATIDYLINOSITOL-GLYCAN BIOSYNTHESIS CLASS F PROTEIN-RELATED"/>
    <property type="match status" value="1"/>
</dbReference>
<sequence length="311" mass="34857">MWFWFISLALFAWLAKYYYKFTHGICKSNARLTNEVAVVTGANSGIGYETAKDLANRGAKVILACRDQTKGIAAIDAIIKETGNKEVYFQPLDLSSLASVRNFAKAIEAQETRLDILVNNAGTGKLDNSLTEDKLPIEMQVNHFGPFLLTVLLLPLLKSSGSSRIVNVSSVMHYFGNIDLDKIHLPAKNAFNHSRVYANSKLANILFTKELHQRLSGSRVAVNCLHPGAVNTEIFRNQPRFVRSIFRFFFKTPWEGAQTSIYLAVSEEVEGVSGKYFVDCEEATVSSKARNSLLATRLWERTETLVSRYME</sequence>
<evidence type="ECO:0000256" key="3">
    <source>
        <dbReference type="SAM" id="SignalP"/>
    </source>
</evidence>
<feature type="signal peptide" evidence="3">
    <location>
        <begin position="1"/>
        <end position="24"/>
    </location>
</feature>
<name>A0A1Q3G5G7_PLUXY</name>
<accession>A0A1Q3G5G7</accession>
<dbReference type="GO" id="GO:0016491">
    <property type="term" value="F:oxidoreductase activity"/>
    <property type="evidence" value="ECO:0007669"/>
    <property type="project" value="UniProtKB-KW"/>
</dbReference>
<dbReference type="PRINTS" id="PR00081">
    <property type="entry name" value="GDHRDH"/>
</dbReference>
<reference evidence="4" key="1">
    <citation type="submission" date="2016-08" db="EMBL/GenBank/DDBJ databases">
        <title>Transcriptome of the diamond-back moth (Plutella xylostella).</title>
        <authorList>
            <person name="He P."/>
        </authorList>
    </citation>
    <scope>NUCLEOTIDE SEQUENCE</scope>
    <source>
        <strain evidence="4">Lab strain</strain>
        <tissue evidence="4">Multi</tissue>
    </source>
</reference>
<evidence type="ECO:0000313" key="4">
    <source>
        <dbReference type="EMBL" id="JAV44793.1"/>
    </source>
</evidence>